<organism evidence="1 2">
    <name type="scientific">Terfezia boudieri ATCC MYA-4762</name>
    <dbReference type="NCBI Taxonomy" id="1051890"/>
    <lineage>
        <taxon>Eukaryota</taxon>
        <taxon>Fungi</taxon>
        <taxon>Dikarya</taxon>
        <taxon>Ascomycota</taxon>
        <taxon>Pezizomycotina</taxon>
        <taxon>Pezizomycetes</taxon>
        <taxon>Pezizales</taxon>
        <taxon>Pezizaceae</taxon>
        <taxon>Terfezia</taxon>
    </lineage>
</organism>
<dbReference type="AlphaFoldDB" id="A0A3N4M5X8"/>
<name>A0A3N4M5X8_9PEZI</name>
<sequence>MPAYESHHFRMRVWRCRRSWTHRCRVAIIGLECLPIDQHFYGFAGALCCQLVLISHHTLSAELRPSIFMDLVAEVRGPFAMHPEPACFPFIQISCPTEAVSKKFTVPIMWSVFHSSVAGLVRRRHGRRLSYIQSASTHYESDTEG</sequence>
<gene>
    <name evidence="1" type="ORF">L211DRAFT_264038</name>
</gene>
<keyword evidence="2" id="KW-1185">Reference proteome</keyword>
<dbReference type="InParanoid" id="A0A3N4M5X8"/>
<dbReference type="Proteomes" id="UP000267821">
    <property type="component" value="Unassembled WGS sequence"/>
</dbReference>
<protein>
    <submittedName>
        <fullName evidence="1">Uncharacterized protein</fullName>
    </submittedName>
</protein>
<proteinExistence type="predicted"/>
<evidence type="ECO:0000313" key="1">
    <source>
        <dbReference type="EMBL" id="RPB29248.1"/>
    </source>
</evidence>
<evidence type="ECO:0000313" key="2">
    <source>
        <dbReference type="Proteomes" id="UP000267821"/>
    </source>
</evidence>
<accession>A0A3N4M5X8</accession>
<dbReference type="EMBL" id="ML121528">
    <property type="protein sequence ID" value="RPB29248.1"/>
    <property type="molecule type" value="Genomic_DNA"/>
</dbReference>
<reference evidence="1 2" key="1">
    <citation type="journal article" date="2018" name="Nat. Ecol. Evol.">
        <title>Pezizomycetes genomes reveal the molecular basis of ectomycorrhizal truffle lifestyle.</title>
        <authorList>
            <person name="Murat C."/>
            <person name="Payen T."/>
            <person name="Noel B."/>
            <person name="Kuo A."/>
            <person name="Morin E."/>
            <person name="Chen J."/>
            <person name="Kohler A."/>
            <person name="Krizsan K."/>
            <person name="Balestrini R."/>
            <person name="Da Silva C."/>
            <person name="Montanini B."/>
            <person name="Hainaut M."/>
            <person name="Levati E."/>
            <person name="Barry K.W."/>
            <person name="Belfiori B."/>
            <person name="Cichocki N."/>
            <person name="Clum A."/>
            <person name="Dockter R.B."/>
            <person name="Fauchery L."/>
            <person name="Guy J."/>
            <person name="Iotti M."/>
            <person name="Le Tacon F."/>
            <person name="Lindquist E.A."/>
            <person name="Lipzen A."/>
            <person name="Malagnac F."/>
            <person name="Mello A."/>
            <person name="Molinier V."/>
            <person name="Miyauchi S."/>
            <person name="Poulain J."/>
            <person name="Riccioni C."/>
            <person name="Rubini A."/>
            <person name="Sitrit Y."/>
            <person name="Splivallo R."/>
            <person name="Traeger S."/>
            <person name="Wang M."/>
            <person name="Zifcakova L."/>
            <person name="Wipf D."/>
            <person name="Zambonelli A."/>
            <person name="Paolocci F."/>
            <person name="Nowrousian M."/>
            <person name="Ottonello S."/>
            <person name="Baldrian P."/>
            <person name="Spatafora J.W."/>
            <person name="Henrissat B."/>
            <person name="Nagy L.G."/>
            <person name="Aury J.M."/>
            <person name="Wincker P."/>
            <person name="Grigoriev I.V."/>
            <person name="Bonfante P."/>
            <person name="Martin F.M."/>
        </authorList>
    </citation>
    <scope>NUCLEOTIDE SEQUENCE [LARGE SCALE GENOMIC DNA]</scope>
    <source>
        <strain evidence="1 2">ATCC MYA-4762</strain>
    </source>
</reference>